<evidence type="ECO:0000313" key="2">
    <source>
        <dbReference type="Proteomes" id="UP000591131"/>
    </source>
</evidence>
<gene>
    <name evidence="1" type="ORF">FOL47_007507</name>
</gene>
<keyword evidence="2" id="KW-1185">Reference proteome</keyword>
<dbReference type="Proteomes" id="UP000591131">
    <property type="component" value="Unassembled WGS sequence"/>
</dbReference>
<reference evidence="1 2" key="1">
    <citation type="submission" date="2020-04" db="EMBL/GenBank/DDBJ databases">
        <title>Perkinsus chesapeaki whole genome sequence.</title>
        <authorList>
            <person name="Bogema D.R."/>
        </authorList>
    </citation>
    <scope>NUCLEOTIDE SEQUENCE [LARGE SCALE GENOMIC DNA]</scope>
    <source>
        <strain evidence="1">ATCC PRA-425</strain>
    </source>
</reference>
<sequence length="128" mass="14414">MNPTAPTVGGYSATATGLKLRVQNVARSLQNQTDVLGEDRTHIDNIKSAASSTDNGLGKDLEDIKRYFQAELQQIEEDFKIKVDIQKNENVRLQQCLTTLKTEKTMLHQQIVSMQHKVDEIEEEIGTE</sequence>
<name>A0A7J6LJZ0_PERCH</name>
<organism evidence="1 2">
    <name type="scientific">Perkinsus chesapeaki</name>
    <name type="common">Clam parasite</name>
    <name type="synonym">Perkinsus andrewsi</name>
    <dbReference type="NCBI Taxonomy" id="330153"/>
    <lineage>
        <taxon>Eukaryota</taxon>
        <taxon>Sar</taxon>
        <taxon>Alveolata</taxon>
        <taxon>Perkinsozoa</taxon>
        <taxon>Perkinsea</taxon>
        <taxon>Perkinsida</taxon>
        <taxon>Perkinsidae</taxon>
        <taxon>Perkinsus</taxon>
    </lineage>
</organism>
<dbReference type="AlphaFoldDB" id="A0A7J6LJZ0"/>
<dbReference type="EMBL" id="JAAPAO010000446">
    <property type="protein sequence ID" value="KAF4659609.1"/>
    <property type="molecule type" value="Genomic_DNA"/>
</dbReference>
<evidence type="ECO:0000313" key="1">
    <source>
        <dbReference type="EMBL" id="KAF4659609.1"/>
    </source>
</evidence>
<comment type="caution">
    <text evidence="1">The sequence shown here is derived from an EMBL/GenBank/DDBJ whole genome shotgun (WGS) entry which is preliminary data.</text>
</comment>
<dbReference type="OrthoDB" id="443022at2759"/>
<accession>A0A7J6LJZ0</accession>
<proteinExistence type="predicted"/>
<protein>
    <submittedName>
        <fullName evidence="1">Uncharacterized protein</fullName>
    </submittedName>
</protein>